<dbReference type="PROSITE" id="PS51157">
    <property type="entry name" value="ZF_UBR"/>
    <property type="match status" value="1"/>
</dbReference>
<dbReference type="OrthoDB" id="298156at2759"/>
<dbReference type="AlphaFoldDB" id="A0A8S1QUT8"/>
<dbReference type="GO" id="GO:0008270">
    <property type="term" value="F:zinc ion binding"/>
    <property type="evidence" value="ECO:0007669"/>
    <property type="project" value="UniProtKB-KW"/>
</dbReference>
<feature type="zinc finger region" description="UBR-type" evidence="10">
    <location>
        <begin position="51"/>
        <end position="121"/>
    </location>
</feature>
<evidence type="ECO:0000256" key="6">
    <source>
        <dbReference type="ARBA" id="ARBA00022771"/>
    </source>
</evidence>
<accession>A0A8S1QUT8</accession>
<evidence type="ECO:0000256" key="2">
    <source>
        <dbReference type="ARBA" id="ARBA00004906"/>
    </source>
</evidence>
<reference evidence="12" key="1">
    <citation type="submission" date="2021-01" db="EMBL/GenBank/DDBJ databases">
        <authorList>
            <consortium name="Genoscope - CEA"/>
            <person name="William W."/>
        </authorList>
    </citation>
    <scope>NUCLEOTIDE SEQUENCE</scope>
</reference>
<feature type="domain" description="UBR-type" evidence="11">
    <location>
        <begin position="51"/>
        <end position="121"/>
    </location>
</feature>
<keyword evidence="7" id="KW-0833">Ubl conjugation pathway</keyword>
<comment type="caution">
    <text evidence="12">The sequence shown here is derived from an EMBL/GenBank/DDBJ whole genome shotgun (WGS) entry which is preliminary data.</text>
</comment>
<comment type="pathway">
    <text evidence="2">Protein modification; protein ubiquitination.</text>
</comment>
<name>A0A8S1QUT8_9CILI</name>
<dbReference type="EMBL" id="CAJJDN010000120">
    <property type="protein sequence ID" value="CAD8119173.1"/>
    <property type="molecule type" value="Genomic_DNA"/>
</dbReference>
<gene>
    <name evidence="12" type="ORF">PSON_ATCC_30995.1.T1200043</name>
</gene>
<evidence type="ECO:0000256" key="7">
    <source>
        <dbReference type="ARBA" id="ARBA00022786"/>
    </source>
</evidence>
<evidence type="ECO:0000256" key="9">
    <source>
        <dbReference type="ARBA" id="ARBA00046341"/>
    </source>
</evidence>
<evidence type="ECO:0000256" key="8">
    <source>
        <dbReference type="ARBA" id="ARBA00022833"/>
    </source>
</evidence>
<keyword evidence="6" id="KW-0863">Zinc-finger</keyword>
<dbReference type="InterPro" id="IPR003126">
    <property type="entry name" value="Znf_UBR"/>
</dbReference>
<sequence length="557" mass="66171">MDIQKLIETILDAAKTQQKKQDFQLVQQVLNLSQNECEETIIQLRGIGCKSVCSAPLPKNVLFYKCFDCSKEPTHVYCQDCYVPEKHLNHVVTYNYSNGGCCDCGDTLVMKKKSFCTKHSQAQIEKPDFLNILGENLTERFRQFIMVSFGLLFQRTQKILDYTDQLNSQIEKAIEQLQPENSINFMNENMPEIDEKETALKEGYLLYTLIFQILKFLTQDNITWSYATSKFLQIPIDIRIQEYIKLYHVHSNNQFANFKLDTQEQICQCSILNLFVKHNVFFSRFLKEDSNRISDLFYEFHVDENFKNYLCQQILKQFNHLYNPIQVFKLITIDNQEIKFKLNTTNYSPNSKLNEIIQKLIQDKSIKKIYCKNKIERASLFNYFFQFMGHLIICLLNLFKEYKDPQIYQLFDVFSNQLLQLPLCNFQTHQFCSQFDDLIVQQFYDEVVKKLFDQIFELLSLETEPFKFGSFNPKNPKFRLLQQHSLLIYTLTKIYPCQQNQTTTFHFLKPQEYNKFYFSIVIQISTLQGYRKLLSILVETWNDVYKQNKVGLQIFLD</sequence>
<dbReference type="SMART" id="SM00396">
    <property type="entry name" value="ZnF_UBR1"/>
    <property type="match status" value="1"/>
</dbReference>
<organism evidence="12 13">
    <name type="scientific">Paramecium sonneborni</name>
    <dbReference type="NCBI Taxonomy" id="65129"/>
    <lineage>
        <taxon>Eukaryota</taxon>
        <taxon>Sar</taxon>
        <taxon>Alveolata</taxon>
        <taxon>Ciliophora</taxon>
        <taxon>Intramacronucleata</taxon>
        <taxon>Oligohymenophorea</taxon>
        <taxon>Peniculida</taxon>
        <taxon>Parameciidae</taxon>
        <taxon>Paramecium</taxon>
    </lineage>
</organism>
<dbReference type="GO" id="GO:0061630">
    <property type="term" value="F:ubiquitin protein ligase activity"/>
    <property type="evidence" value="ECO:0007669"/>
    <property type="project" value="UniProtKB-EC"/>
</dbReference>
<proteinExistence type="inferred from homology"/>
<protein>
    <recommendedName>
        <fullName evidence="3">RING-type E3 ubiquitin transferase</fullName>
        <ecNumber evidence="3">2.3.2.27</ecNumber>
    </recommendedName>
</protein>
<keyword evidence="13" id="KW-1185">Reference proteome</keyword>
<evidence type="ECO:0000256" key="10">
    <source>
        <dbReference type="PROSITE-ProRule" id="PRU00508"/>
    </source>
</evidence>
<comment type="catalytic activity">
    <reaction evidence="1">
        <text>S-ubiquitinyl-[E2 ubiquitin-conjugating enzyme]-L-cysteine + [acceptor protein]-L-lysine = [E2 ubiquitin-conjugating enzyme]-L-cysteine + N(6)-ubiquitinyl-[acceptor protein]-L-lysine.</text>
        <dbReference type="EC" id="2.3.2.27"/>
    </reaction>
</comment>
<evidence type="ECO:0000313" key="13">
    <source>
        <dbReference type="Proteomes" id="UP000692954"/>
    </source>
</evidence>
<dbReference type="FunFam" id="2.10.110.30:FF:000002">
    <property type="entry name" value="Putative e3 ubiquitin-protein ligase ubr3"/>
    <property type="match status" value="1"/>
</dbReference>
<evidence type="ECO:0000256" key="4">
    <source>
        <dbReference type="ARBA" id="ARBA00022679"/>
    </source>
</evidence>
<evidence type="ECO:0000256" key="5">
    <source>
        <dbReference type="ARBA" id="ARBA00022723"/>
    </source>
</evidence>
<comment type="similarity">
    <text evidence="9">Belongs to the E3 ubiquitin-protein ligase UBR1-like family.</text>
</comment>
<dbReference type="CDD" id="cd19670">
    <property type="entry name" value="UBR-box_UBR1_2_3"/>
    <property type="match status" value="1"/>
</dbReference>
<evidence type="ECO:0000256" key="1">
    <source>
        <dbReference type="ARBA" id="ARBA00000900"/>
    </source>
</evidence>
<keyword evidence="8" id="KW-0862">Zinc</keyword>
<dbReference type="EC" id="2.3.2.27" evidence="3"/>
<keyword evidence="4" id="KW-0808">Transferase</keyword>
<evidence type="ECO:0000256" key="3">
    <source>
        <dbReference type="ARBA" id="ARBA00012483"/>
    </source>
</evidence>
<keyword evidence="5" id="KW-0479">Metal-binding</keyword>
<dbReference type="PANTHER" id="PTHR38924:SF2">
    <property type="entry name" value="CHROMOSOME UNDETERMINED SCAFFOLD_10, WHOLE GENOME SHOTGUN SEQUENCE"/>
    <property type="match status" value="1"/>
</dbReference>
<dbReference type="Pfam" id="PF02207">
    <property type="entry name" value="zf-UBR"/>
    <property type="match status" value="1"/>
</dbReference>
<dbReference type="Proteomes" id="UP000692954">
    <property type="component" value="Unassembled WGS sequence"/>
</dbReference>
<dbReference type="PANTHER" id="PTHR38924">
    <property type="entry name" value="ASPARAGINE AND ASPARTATE RICH PROTEIN 1"/>
    <property type="match status" value="1"/>
</dbReference>
<evidence type="ECO:0000259" key="11">
    <source>
        <dbReference type="PROSITE" id="PS51157"/>
    </source>
</evidence>
<evidence type="ECO:0000313" key="12">
    <source>
        <dbReference type="EMBL" id="CAD8119173.1"/>
    </source>
</evidence>